<evidence type="ECO:0000256" key="1">
    <source>
        <dbReference type="SAM" id="Coils"/>
    </source>
</evidence>
<dbReference type="RefSeq" id="WP_118428889.1">
    <property type="nucleotide sequence ID" value="NZ_CAXSRD010000013.1"/>
</dbReference>
<name>A0A412ZJP1_9BACT</name>
<dbReference type="Proteomes" id="UP000283678">
    <property type="component" value="Unassembled WGS sequence"/>
</dbReference>
<dbReference type="EMBL" id="QRZL01000001">
    <property type="protein sequence ID" value="RGV81149.1"/>
    <property type="molecule type" value="Genomic_DNA"/>
</dbReference>
<reference evidence="4 6" key="1">
    <citation type="submission" date="2018-08" db="EMBL/GenBank/DDBJ databases">
        <title>A genome reference for cultivated species of the human gut microbiota.</title>
        <authorList>
            <person name="Zou Y."/>
            <person name="Xue W."/>
            <person name="Luo G."/>
        </authorList>
    </citation>
    <scope>NUCLEOTIDE SEQUENCE [LARGE SCALE GENOMIC DNA]</scope>
    <source>
        <strain evidence="4 6">AF14-1AC</strain>
    </source>
</reference>
<evidence type="ECO:0000313" key="5">
    <source>
        <dbReference type="EMBL" id="TDA75110.1"/>
    </source>
</evidence>
<evidence type="ECO:0000313" key="3">
    <source>
        <dbReference type="EMBL" id="KAA5401223.1"/>
    </source>
</evidence>
<evidence type="ECO:0000313" key="2">
    <source>
        <dbReference type="EMBL" id="KAA5391950.1"/>
    </source>
</evidence>
<dbReference type="EMBL" id="SLTU01000001">
    <property type="protein sequence ID" value="TDA75110.1"/>
    <property type="molecule type" value="Genomic_DNA"/>
</dbReference>
<protein>
    <submittedName>
        <fullName evidence="4">Uncharacterized protein</fullName>
    </submittedName>
</protein>
<dbReference type="EMBL" id="VVYY01000037">
    <property type="protein sequence ID" value="KAA5391950.1"/>
    <property type="molecule type" value="Genomic_DNA"/>
</dbReference>
<organism evidence="4 6">
    <name type="scientific">Phocaeicola dorei</name>
    <dbReference type="NCBI Taxonomy" id="357276"/>
    <lineage>
        <taxon>Bacteria</taxon>
        <taxon>Pseudomonadati</taxon>
        <taxon>Bacteroidota</taxon>
        <taxon>Bacteroidia</taxon>
        <taxon>Bacteroidales</taxon>
        <taxon>Bacteroidaceae</taxon>
        <taxon>Phocaeicola</taxon>
    </lineage>
</organism>
<dbReference type="Proteomes" id="UP000294527">
    <property type="component" value="Unassembled WGS sequence"/>
</dbReference>
<sequence length="233" mass="27339">MFTDFGFQVCDKIYHLISQHFNPTFIEITCAELHEKLEVAATEEQIKNWLTVVNLFKPQTLLLEQVNYLNQQIDRSVTALSEKVKRHKETLLVALQEIKKQIDAIRQQNRELRAAFRETDLMNDILISHPVRDDSEEVDDLISEAISYFEGIHFRLAMVDSRIDKIQPKIKQFFASLNRDIFNTEVEKFLYFLLEKSQITDKQIQFPIPYNGTIQLADPSPLFTSIDSCFHNW</sequence>
<reference evidence="8 9" key="2">
    <citation type="journal article" date="2019" name="Nat. Med.">
        <title>A library of human gut bacterial isolates paired with longitudinal multiomics data enables mechanistic microbiome research.</title>
        <authorList>
            <person name="Poyet M."/>
            <person name="Groussin M."/>
            <person name="Gibbons S.M."/>
            <person name="Avila-Pacheco J."/>
            <person name="Jiang X."/>
            <person name="Kearney S.M."/>
            <person name="Perrotta A.R."/>
            <person name="Berdy B."/>
            <person name="Zhao S."/>
            <person name="Lieberman T.D."/>
            <person name="Swanson P.K."/>
            <person name="Smith M."/>
            <person name="Roesemann S."/>
            <person name="Alexander J.E."/>
            <person name="Rich S.A."/>
            <person name="Livny J."/>
            <person name="Vlamakis H."/>
            <person name="Clish C."/>
            <person name="Bullock K."/>
            <person name="Deik A."/>
            <person name="Scott J."/>
            <person name="Pierce K.A."/>
            <person name="Xavier R.J."/>
            <person name="Alm E.J."/>
        </authorList>
    </citation>
    <scope>NUCLEOTIDE SEQUENCE [LARGE SCALE GENOMIC DNA]</scope>
    <source>
        <strain evidence="2 9">BIOML-A1</strain>
        <strain evidence="3 8">BIOML-A4</strain>
    </source>
</reference>
<comment type="caution">
    <text evidence="4">The sequence shown here is derived from an EMBL/GenBank/DDBJ whole genome shotgun (WGS) entry which is preliminary data.</text>
</comment>
<dbReference type="InterPro" id="IPR027417">
    <property type="entry name" value="P-loop_NTPase"/>
</dbReference>
<dbReference type="Proteomes" id="UP000481616">
    <property type="component" value="Unassembled WGS sequence"/>
</dbReference>
<feature type="coiled-coil region" evidence="1">
    <location>
        <begin position="88"/>
        <end position="118"/>
    </location>
</feature>
<accession>A0A412ZJP1</accession>
<evidence type="ECO:0000313" key="7">
    <source>
        <dbReference type="Proteomes" id="UP000294527"/>
    </source>
</evidence>
<dbReference type="SUPFAM" id="SSF52540">
    <property type="entry name" value="P-loop containing nucleoside triphosphate hydrolases"/>
    <property type="match status" value="1"/>
</dbReference>
<evidence type="ECO:0000313" key="6">
    <source>
        <dbReference type="Proteomes" id="UP000283678"/>
    </source>
</evidence>
<gene>
    <name evidence="4" type="ORF">DWW04_00105</name>
    <name evidence="5" type="ORF">E1I98_01180</name>
    <name evidence="3" type="ORF">F2Y51_22820</name>
    <name evidence="2" type="ORF">F2Y58_23170</name>
</gene>
<dbReference type="EMBL" id="VVZA01000038">
    <property type="protein sequence ID" value="KAA5401223.1"/>
    <property type="molecule type" value="Genomic_DNA"/>
</dbReference>
<proteinExistence type="predicted"/>
<evidence type="ECO:0000313" key="8">
    <source>
        <dbReference type="Proteomes" id="UP000441162"/>
    </source>
</evidence>
<evidence type="ECO:0000313" key="9">
    <source>
        <dbReference type="Proteomes" id="UP000481616"/>
    </source>
</evidence>
<dbReference type="Proteomes" id="UP000441162">
    <property type="component" value="Unassembled WGS sequence"/>
</dbReference>
<dbReference type="AlphaFoldDB" id="A0A412ZJP1"/>
<evidence type="ECO:0000313" key="4">
    <source>
        <dbReference type="EMBL" id="RGV81149.1"/>
    </source>
</evidence>
<keyword evidence="1" id="KW-0175">Coiled coil</keyword>
<reference evidence="5 7" key="3">
    <citation type="journal article" date="2019" name="Nat. Microbiol.">
        <title>Genomic variation and strain-specific functional adaptation in the human gut microbiome during early life.</title>
        <authorList>
            <person name="Vatanen T."/>
            <person name="Plichta D.R."/>
            <person name="Somani J."/>
            <person name="Munch P.C."/>
            <person name="Arthur T.D."/>
            <person name="Hall A.B."/>
            <person name="Rudolf S."/>
            <person name="Oakeley E.J."/>
            <person name="Ke X."/>
            <person name="Young R.A."/>
            <person name="Haiser H.J."/>
            <person name="Kolde R."/>
            <person name="Yassour M."/>
            <person name="Luopajarvi K."/>
            <person name="Siljander H."/>
            <person name="Virtanen S.M."/>
            <person name="Ilonen J."/>
            <person name="Uibo R."/>
            <person name="Tillmann V."/>
            <person name="Mokurov S."/>
            <person name="Dorshakova N."/>
            <person name="Porter J.A."/>
            <person name="McHardy A.C."/>
            <person name="Lahdesmaki H."/>
            <person name="Vlamakis H."/>
            <person name="Huttenhower C."/>
            <person name="Knip M."/>
            <person name="Xavier R.J."/>
        </authorList>
    </citation>
    <scope>NUCLEOTIDE SEQUENCE [LARGE SCALE GENOMIC DNA]</scope>
    <source>
        <strain evidence="5 7">RJX1047</strain>
    </source>
</reference>